<dbReference type="RefSeq" id="WP_119424114.1">
    <property type="nucleotide sequence ID" value="NZ_QQXK01000008.1"/>
</dbReference>
<dbReference type="InterPro" id="IPR036689">
    <property type="entry name" value="ESAT-6-like_sf"/>
</dbReference>
<evidence type="ECO:0000313" key="2">
    <source>
        <dbReference type="Proteomes" id="UP000265419"/>
    </source>
</evidence>
<gene>
    <name evidence="1" type="ORF">DWB68_05345</name>
</gene>
<dbReference type="SUPFAM" id="SSF140453">
    <property type="entry name" value="EsxAB dimer-like"/>
    <property type="match status" value="1"/>
</dbReference>
<name>A0A399JB19_9MICC</name>
<dbReference type="Proteomes" id="UP000265419">
    <property type="component" value="Unassembled WGS sequence"/>
</dbReference>
<sequence length="185" mass="18797">MTAFRVRAESLGEVAALLDQVLSTFEQHVAAVQTTVTAVTAASWIGDDSTDFQEKWEKFTTQATGLGAVLSGLSAQLKGGEGTYNVTEAGLNGGFASRRSEDALVVQAVGAVSTNVGDGRRLHARQEAAQAAAAQAAVLAPMVAGGAVGTGKVSSARQPGERRRALNAEAIVTAPAQGTGEASDV</sequence>
<accession>A0A399JB19</accession>
<keyword evidence="2" id="KW-1185">Reference proteome</keyword>
<dbReference type="EMBL" id="QQXK01000008">
    <property type="protein sequence ID" value="RII42763.1"/>
    <property type="molecule type" value="Genomic_DNA"/>
</dbReference>
<dbReference type="Gene3D" id="1.10.287.1060">
    <property type="entry name" value="ESAT-6-like"/>
    <property type="match status" value="1"/>
</dbReference>
<evidence type="ECO:0008006" key="3">
    <source>
        <dbReference type="Google" id="ProtNLM"/>
    </source>
</evidence>
<protein>
    <recommendedName>
        <fullName evidence="3">WXG100 family type VII secretion target</fullName>
    </recommendedName>
</protein>
<dbReference type="Pfam" id="PF06013">
    <property type="entry name" value="WXG100"/>
    <property type="match status" value="1"/>
</dbReference>
<organism evidence="1 2">
    <name type="scientific">Galactobacter valiniphilus</name>
    <dbReference type="NCBI Taxonomy" id="2676122"/>
    <lineage>
        <taxon>Bacteria</taxon>
        <taxon>Bacillati</taxon>
        <taxon>Actinomycetota</taxon>
        <taxon>Actinomycetes</taxon>
        <taxon>Micrococcales</taxon>
        <taxon>Micrococcaceae</taxon>
        <taxon>Galactobacter</taxon>
    </lineage>
</organism>
<dbReference type="AlphaFoldDB" id="A0A399JB19"/>
<reference evidence="1 2" key="1">
    <citation type="submission" date="2018-07" db="EMBL/GenBank/DDBJ databases">
        <title>Arthrobacter sp. nov., isolated from raw cow's milk with high bacterial count.</title>
        <authorList>
            <person name="Hahne J."/>
            <person name="Isele D."/>
            <person name="Lipski A."/>
        </authorList>
    </citation>
    <scope>NUCLEOTIDE SEQUENCE [LARGE SCALE GENOMIC DNA]</scope>
    <source>
        <strain evidence="1 2">JZ R-35</strain>
    </source>
</reference>
<proteinExistence type="predicted"/>
<comment type="caution">
    <text evidence="1">The sequence shown here is derived from an EMBL/GenBank/DDBJ whole genome shotgun (WGS) entry which is preliminary data.</text>
</comment>
<evidence type="ECO:0000313" key="1">
    <source>
        <dbReference type="EMBL" id="RII42763.1"/>
    </source>
</evidence>
<dbReference type="InterPro" id="IPR010310">
    <property type="entry name" value="T7SS_ESAT-6-like"/>
</dbReference>